<accession>M7PUD2</accession>
<evidence type="ECO:0000256" key="1">
    <source>
        <dbReference type="ARBA" id="ARBA00001917"/>
    </source>
</evidence>
<keyword evidence="5 10" id="KW-0819">tRNA processing</keyword>
<feature type="binding site" evidence="10">
    <location>
        <begin position="55"/>
        <end position="57"/>
    </location>
    <ligand>
        <name>FMN</name>
        <dbReference type="ChEBI" id="CHEBI:58210"/>
    </ligand>
</feature>
<keyword evidence="8 10" id="KW-0560">Oxidoreductase</keyword>
<comment type="catalytic activity">
    <reaction evidence="10">
        <text>5,6-dihydrouridine(20) in tRNA + NAD(+) = uridine(20) in tRNA + NADH + H(+)</text>
        <dbReference type="Rhea" id="RHEA:53340"/>
        <dbReference type="Rhea" id="RHEA-COMP:13533"/>
        <dbReference type="Rhea" id="RHEA-COMP:13534"/>
        <dbReference type="ChEBI" id="CHEBI:15378"/>
        <dbReference type="ChEBI" id="CHEBI:57540"/>
        <dbReference type="ChEBI" id="CHEBI:57945"/>
        <dbReference type="ChEBI" id="CHEBI:65315"/>
        <dbReference type="ChEBI" id="CHEBI:74443"/>
        <dbReference type="EC" id="1.3.1.91"/>
    </reaction>
</comment>
<keyword evidence="4 10" id="KW-0288">FMN</keyword>
<feature type="binding site" evidence="10 13">
    <location>
        <position position="177"/>
    </location>
    <ligand>
        <name>FMN</name>
        <dbReference type="ChEBI" id="CHEBI:58210"/>
    </ligand>
</feature>
<evidence type="ECO:0000256" key="2">
    <source>
        <dbReference type="ARBA" id="ARBA00022555"/>
    </source>
</evidence>
<dbReference type="EC" id="1.3.1.91" evidence="10"/>
<evidence type="ECO:0000256" key="10">
    <source>
        <dbReference type="HAMAP-Rule" id="MF_02041"/>
    </source>
</evidence>
<comment type="catalytic activity">
    <reaction evidence="10">
        <text>5,6-dihydrouridine(20a) in tRNA + NADP(+) = uridine(20a) in tRNA + NADPH + H(+)</text>
        <dbReference type="Rhea" id="RHEA:53344"/>
        <dbReference type="Rhea" id="RHEA-COMP:13535"/>
        <dbReference type="Rhea" id="RHEA-COMP:13536"/>
        <dbReference type="ChEBI" id="CHEBI:15378"/>
        <dbReference type="ChEBI" id="CHEBI:57783"/>
        <dbReference type="ChEBI" id="CHEBI:58349"/>
        <dbReference type="ChEBI" id="CHEBI:65315"/>
        <dbReference type="ChEBI" id="CHEBI:74443"/>
    </reaction>
</comment>
<comment type="catalytic activity">
    <reaction evidence="10">
        <text>5,6-dihydrouridine(20a) in tRNA + NAD(+) = uridine(20a) in tRNA + NADH + H(+)</text>
        <dbReference type="Rhea" id="RHEA:53348"/>
        <dbReference type="Rhea" id="RHEA-COMP:13535"/>
        <dbReference type="Rhea" id="RHEA-COMP:13536"/>
        <dbReference type="ChEBI" id="CHEBI:15378"/>
        <dbReference type="ChEBI" id="CHEBI:57540"/>
        <dbReference type="ChEBI" id="CHEBI:57945"/>
        <dbReference type="ChEBI" id="CHEBI:65315"/>
        <dbReference type="ChEBI" id="CHEBI:74443"/>
    </reaction>
</comment>
<keyword evidence="2 10" id="KW-0820">tRNA-binding</keyword>
<proteinExistence type="inferred from homology"/>
<dbReference type="CDD" id="cd02801">
    <property type="entry name" value="DUS_like_FMN"/>
    <property type="match status" value="1"/>
</dbReference>
<evidence type="ECO:0000256" key="5">
    <source>
        <dbReference type="ARBA" id="ARBA00022694"/>
    </source>
</evidence>
<feature type="binding site" evidence="10 13">
    <location>
        <position position="209"/>
    </location>
    <ligand>
        <name>FMN</name>
        <dbReference type="ChEBI" id="CHEBI:58210"/>
    </ligand>
</feature>
<dbReference type="GO" id="GO:0050660">
    <property type="term" value="F:flavin adenine dinucleotide binding"/>
    <property type="evidence" value="ECO:0007669"/>
    <property type="project" value="InterPro"/>
</dbReference>
<comment type="similarity">
    <text evidence="10">Belongs to the Dus family. DusA subfamily.</text>
</comment>
<evidence type="ECO:0000256" key="11">
    <source>
        <dbReference type="PIRNR" id="PIRNR006621"/>
    </source>
</evidence>
<keyword evidence="6 10" id="KW-0521">NADP</keyword>
<keyword evidence="16" id="KW-1185">Reference proteome</keyword>
<evidence type="ECO:0000256" key="9">
    <source>
        <dbReference type="ARBA" id="ARBA00058013"/>
    </source>
</evidence>
<sequence>MRVQVASHVSDQKLLEKVQQQAFCLTICENDAIDLDSTMALKEDISRAHRLSLAPMLDWTDRDFRYLCRLISRHTLLYTEMVTTGALLHGDASRFLAHDDIEYPLALQLGGSDPAALAKCAILAQQQGYQEINLNVGCPSDRVQNGSFGACLMAEPNLVADCVRAMKDAVSLPVTVKTRLGIDELDSYQFLHEFVSAMVAADCDALILHARKAWLKGLSPKQNRDIPPLDYQRVYQIKQDFPNLHVDINGGVQTLAEALDHLQHVDGAMIGRAIYHRPYLLADADSQIFGDPTPVKTEAEIVEMMLPYIEQRMSQGRPLKSITRHMLGLFQGQAGARRWRRHLSENAHLPGADIQVIRDAMKLLG</sequence>
<feature type="binding site" evidence="10 13">
    <location>
        <begin position="271"/>
        <end position="272"/>
    </location>
    <ligand>
        <name>FMN</name>
        <dbReference type="ChEBI" id="CHEBI:58210"/>
    </ligand>
</feature>
<reference evidence="15 16" key="1">
    <citation type="journal article" date="2013" name="Genome Announc.">
        <title>Draft Genome Sequence of Methylophaga lonarensis MPLT, a Haloalkaliphilic (Non-Methane-Utilizing) Methylotroph.</title>
        <authorList>
            <person name="Shetty S.A."/>
            <person name="Marathe N.P."/>
            <person name="Munot H."/>
            <person name="Antony C.P."/>
            <person name="Dhotre D.P."/>
            <person name="Murrell J.C."/>
            <person name="Shouche Y.S."/>
        </authorList>
    </citation>
    <scope>NUCLEOTIDE SEQUENCE [LARGE SCALE GENOMIC DNA]</scope>
    <source>
        <strain evidence="15 16">MPL</strain>
    </source>
</reference>
<dbReference type="Proteomes" id="UP000012019">
    <property type="component" value="Unassembled WGS sequence"/>
</dbReference>
<dbReference type="GO" id="GO:0000049">
    <property type="term" value="F:tRNA binding"/>
    <property type="evidence" value="ECO:0007669"/>
    <property type="project" value="UniProtKB-UniRule"/>
</dbReference>
<dbReference type="InterPro" id="IPR001269">
    <property type="entry name" value="DUS_fam"/>
</dbReference>
<evidence type="ECO:0000256" key="7">
    <source>
        <dbReference type="ARBA" id="ARBA00022884"/>
    </source>
</evidence>
<keyword evidence="13" id="KW-0547">Nucleotide-binding</keyword>
<dbReference type="NCBIfam" id="TIGR00742">
    <property type="entry name" value="yjbN"/>
    <property type="match status" value="1"/>
</dbReference>
<dbReference type="EMBL" id="APHR01000008">
    <property type="protein sequence ID" value="EMR14074.1"/>
    <property type="molecule type" value="Genomic_DNA"/>
</dbReference>
<dbReference type="InterPro" id="IPR018517">
    <property type="entry name" value="tRNA_hU_synthase_CS"/>
</dbReference>
<dbReference type="PANTHER" id="PTHR42907">
    <property type="entry name" value="FMN-LINKED OXIDOREDUCTASES SUPERFAMILY PROTEIN"/>
    <property type="match status" value="1"/>
</dbReference>
<evidence type="ECO:0000256" key="3">
    <source>
        <dbReference type="ARBA" id="ARBA00022630"/>
    </source>
</evidence>
<dbReference type="PIRSF" id="PIRSF006621">
    <property type="entry name" value="Dus"/>
    <property type="match status" value="1"/>
</dbReference>
<feature type="binding site" evidence="10 13">
    <location>
        <position position="108"/>
    </location>
    <ligand>
        <name>FMN</name>
        <dbReference type="ChEBI" id="CHEBI:58210"/>
    </ligand>
</feature>
<evidence type="ECO:0000256" key="4">
    <source>
        <dbReference type="ARBA" id="ARBA00022643"/>
    </source>
</evidence>
<dbReference type="InterPro" id="IPR013785">
    <property type="entry name" value="Aldolase_TIM"/>
</dbReference>
<comment type="similarity">
    <text evidence="11">Belongs to the dus family.</text>
</comment>
<feature type="site" description="Interacts with tRNA" evidence="10">
    <location>
        <position position="135"/>
    </location>
</feature>
<organism evidence="15 16">
    <name type="scientific">Methylophaga lonarensis MPL</name>
    <dbReference type="NCBI Taxonomy" id="1286106"/>
    <lineage>
        <taxon>Bacteria</taxon>
        <taxon>Pseudomonadati</taxon>
        <taxon>Pseudomonadota</taxon>
        <taxon>Gammaproteobacteria</taxon>
        <taxon>Thiotrichales</taxon>
        <taxon>Piscirickettsiaceae</taxon>
        <taxon>Methylophaga</taxon>
    </lineage>
</organism>
<dbReference type="AlphaFoldDB" id="M7PUD2"/>
<dbReference type="HAMAP" id="MF_02041">
    <property type="entry name" value="DusA_subfam"/>
    <property type="match status" value="1"/>
</dbReference>
<dbReference type="Gene3D" id="1.20.120.1460">
    <property type="match status" value="1"/>
</dbReference>
<dbReference type="SUPFAM" id="SSF51395">
    <property type="entry name" value="FMN-linked oxidoreductases"/>
    <property type="match status" value="1"/>
</dbReference>
<evidence type="ECO:0000256" key="13">
    <source>
        <dbReference type="PIRSR" id="PIRSR006621-2"/>
    </source>
</evidence>
<feature type="binding site" evidence="10 13">
    <location>
        <begin position="249"/>
        <end position="251"/>
    </location>
    <ligand>
        <name>FMN</name>
        <dbReference type="ChEBI" id="CHEBI:58210"/>
    </ligand>
</feature>
<dbReference type="InterPro" id="IPR004653">
    <property type="entry name" value="DusA"/>
</dbReference>
<dbReference type="Pfam" id="PF01207">
    <property type="entry name" value="Dus"/>
    <property type="match status" value="1"/>
</dbReference>
<evidence type="ECO:0000313" key="15">
    <source>
        <dbReference type="EMBL" id="EMR14074.1"/>
    </source>
</evidence>
<feature type="domain" description="DUS-like FMN-binding" evidence="14">
    <location>
        <begin position="53"/>
        <end position="355"/>
    </location>
</feature>
<dbReference type="PROSITE" id="PS01136">
    <property type="entry name" value="UPF0034"/>
    <property type="match status" value="1"/>
</dbReference>
<protein>
    <recommendedName>
        <fullName evidence="10">tRNA-dihydrouridine(20/20a) synthase</fullName>
        <ecNumber evidence="10">1.3.1.91</ecNumber>
    </recommendedName>
    <alternativeName>
        <fullName evidence="10">U20-specific dihydrouridine synthase</fullName>
        <shortName evidence="10">U20-specific Dus</shortName>
    </alternativeName>
    <alternativeName>
        <fullName evidence="10">tRNA-dihydrouridine synthase A</fullName>
    </alternativeName>
</protein>
<keyword evidence="7 10" id="KW-0694">RNA-binding</keyword>
<feature type="site" description="Interacts with tRNA; defines subfamily-specific binding signature" evidence="10">
    <location>
        <position position="337"/>
    </location>
</feature>
<name>M7PUD2_9GAMM</name>
<comment type="function">
    <text evidence="9 10">Catalyzes the synthesis of 5,6-dihydrouridine (D), a modified base found in the D-loop of most tRNAs, via the reduction of the C5-C6 double bond in target uridines. Specifically modifies U20 and U20a in tRNAs.</text>
</comment>
<gene>
    <name evidence="10" type="primary">dusA</name>
    <name evidence="15" type="ORF">MPL1_01757</name>
</gene>
<feature type="active site" description="Proton donor" evidence="10 12">
    <location>
        <position position="138"/>
    </location>
</feature>
<feature type="site" description="Interacts with tRNA; defines subfamily-specific binding signature" evidence="10">
    <location>
        <position position="221"/>
    </location>
</feature>
<evidence type="ECO:0000256" key="12">
    <source>
        <dbReference type="PIRSR" id="PIRSR006621-1"/>
    </source>
</evidence>
<dbReference type="GO" id="GO:0102266">
    <property type="term" value="F:tRNA-dihydrouridine20a synthase activity"/>
    <property type="evidence" value="ECO:0007669"/>
    <property type="project" value="RHEA"/>
</dbReference>
<evidence type="ECO:0000313" key="16">
    <source>
        <dbReference type="Proteomes" id="UP000012019"/>
    </source>
</evidence>
<dbReference type="eggNOG" id="COG0042">
    <property type="taxonomic scope" value="Bacteria"/>
</dbReference>
<dbReference type="GO" id="GO:0102264">
    <property type="term" value="F:tRNA-dihydrouridine20 synthase activity"/>
    <property type="evidence" value="ECO:0007669"/>
    <property type="project" value="UniProtKB-EC"/>
</dbReference>
<dbReference type="PATRIC" id="fig|1286106.3.peg.356"/>
<comment type="catalytic activity">
    <reaction evidence="10">
        <text>5,6-dihydrouridine(20) in tRNA + NADP(+) = uridine(20) in tRNA + NADPH + H(+)</text>
        <dbReference type="Rhea" id="RHEA:53336"/>
        <dbReference type="Rhea" id="RHEA-COMP:13533"/>
        <dbReference type="Rhea" id="RHEA-COMP:13534"/>
        <dbReference type="ChEBI" id="CHEBI:15378"/>
        <dbReference type="ChEBI" id="CHEBI:57783"/>
        <dbReference type="ChEBI" id="CHEBI:58349"/>
        <dbReference type="ChEBI" id="CHEBI:65315"/>
        <dbReference type="ChEBI" id="CHEBI:74443"/>
        <dbReference type="EC" id="1.3.1.91"/>
    </reaction>
</comment>
<feature type="site" description="Interacts with tRNA; defines subfamily-specific binding signature" evidence="10">
    <location>
        <position position="340"/>
    </location>
</feature>
<evidence type="ECO:0000259" key="14">
    <source>
        <dbReference type="Pfam" id="PF01207"/>
    </source>
</evidence>
<dbReference type="FunFam" id="3.20.20.70:FF:000083">
    <property type="entry name" value="tRNA-dihydrouridine(20/20a) synthase"/>
    <property type="match status" value="1"/>
</dbReference>
<dbReference type="InterPro" id="IPR035587">
    <property type="entry name" value="DUS-like_FMN-bd"/>
</dbReference>
<dbReference type="Gene3D" id="3.20.20.70">
    <property type="entry name" value="Aldolase class I"/>
    <property type="match status" value="1"/>
</dbReference>
<comment type="cofactor">
    <cofactor evidence="1 10 11 13">
        <name>FMN</name>
        <dbReference type="ChEBI" id="CHEBI:58210"/>
    </cofactor>
</comment>
<feature type="site" description="Interacts with tRNA" evidence="10">
    <location>
        <position position="224"/>
    </location>
</feature>
<evidence type="ECO:0000256" key="8">
    <source>
        <dbReference type="ARBA" id="ARBA00023002"/>
    </source>
</evidence>
<dbReference type="NCBIfam" id="NF008774">
    <property type="entry name" value="PRK11815.1"/>
    <property type="match status" value="1"/>
</dbReference>
<dbReference type="PANTHER" id="PTHR42907:SF1">
    <property type="entry name" value="FMN-LINKED OXIDOREDUCTASES SUPERFAMILY PROTEIN"/>
    <property type="match status" value="1"/>
</dbReference>
<comment type="caution">
    <text evidence="15">The sequence shown here is derived from an EMBL/GenBank/DDBJ whole genome shotgun (WGS) entry which is preliminary data.</text>
</comment>
<dbReference type="STRING" id="1286106.MPL1_01757"/>
<keyword evidence="3 10" id="KW-0285">Flavoprotein</keyword>
<dbReference type="GO" id="GO:0010181">
    <property type="term" value="F:FMN binding"/>
    <property type="evidence" value="ECO:0007669"/>
    <property type="project" value="UniProtKB-UniRule"/>
</dbReference>
<evidence type="ECO:0000256" key="6">
    <source>
        <dbReference type="ARBA" id="ARBA00022857"/>
    </source>
</evidence>